<reference evidence="3" key="1">
    <citation type="submission" date="2022-11" db="UniProtKB">
        <authorList>
            <consortium name="WormBaseParasite"/>
        </authorList>
    </citation>
    <scope>IDENTIFICATION</scope>
</reference>
<accession>A0A915D938</accession>
<keyword evidence="2" id="KW-1185">Reference proteome</keyword>
<dbReference type="Proteomes" id="UP000887574">
    <property type="component" value="Unplaced"/>
</dbReference>
<dbReference type="WBParaSite" id="jg17047.1">
    <property type="protein sequence ID" value="jg17047.1"/>
    <property type="gene ID" value="jg17047"/>
</dbReference>
<feature type="compositionally biased region" description="Polar residues" evidence="1">
    <location>
        <begin position="170"/>
        <end position="193"/>
    </location>
</feature>
<organism evidence="2 3">
    <name type="scientific">Ditylenchus dipsaci</name>
    <dbReference type="NCBI Taxonomy" id="166011"/>
    <lineage>
        <taxon>Eukaryota</taxon>
        <taxon>Metazoa</taxon>
        <taxon>Ecdysozoa</taxon>
        <taxon>Nematoda</taxon>
        <taxon>Chromadorea</taxon>
        <taxon>Rhabditida</taxon>
        <taxon>Tylenchina</taxon>
        <taxon>Tylenchomorpha</taxon>
        <taxon>Sphaerularioidea</taxon>
        <taxon>Anguinidae</taxon>
        <taxon>Anguininae</taxon>
        <taxon>Ditylenchus</taxon>
    </lineage>
</organism>
<feature type="compositionally biased region" description="Gly residues" evidence="1">
    <location>
        <begin position="159"/>
        <end position="169"/>
    </location>
</feature>
<feature type="region of interest" description="Disordered" evidence="1">
    <location>
        <begin position="227"/>
        <end position="296"/>
    </location>
</feature>
<evidence type="ECO:0000256" key="1">
    <source>
        <dbReference type="SAM" id="MobiDB-lite"/>
    </source>
</evidence>
<feature type="compositionally biased region" description="Basic and acidic residues" evidence="1">
    <location>
        <begin position="48"/>
        <end position="66"/>
    </location>
</feature>
<name>A0A915D938_9BILA</name>
<sequence length="319" mass="33605">MPGSKSATPLLSLGNRGRPYASSVEGQQQLLHYNSYNQPNSPPVHHTTSVERESRLSRLGREEVGRDATSPVSPKQSSAGDKAGESDAKAGNNGAAMSIMCHFKSLVNSFNNSLSSTSAAAAKLSRRRSLSRGVSLDDTRRSATTLQLTSSNNSSGSGLQPGGTNGQNSGGHTTPHTISSATTPTSGLGTAPSSGGEEQDEEREESFVDKPDVTGGVVIVKTCFPAPKQDASVSPSRKASNGGNGQVVHRTMILNNSSSRNDASRDKGANTYSTANEYHSPHKQYQKIVPQPPPYDEHKILWPAEGSATSFSTLLPVPF</sequence>
<feature type="compositionally biased region" description="Low complexity" evidence="1">
    <location>
        <begin position="144"/>
        <end position="158"/>
    </location>
</feature>
<evidence type="ECO:0000313" key="2">
    <source>
        <dbReference type="Proteomes" id="UP000887574"/>
    </source>
</evidence>
<proteinExistence type="predicted"/>
<feature type="compositionally biased region" description="Polar residues" evidence="1">
    <location>
        <begin position="231"/>
        <end position="241"/>
    </location>
</feature>
<feature type="region of interest" description="Disordered" evidence="1">
    <location>
        <begin position="1"/>
        <end position="92"/>
    </location>
</feature>
<feature type="compositionally biased region" description="Polar residues" evidence="1">
    <location>
        <begin position="70"/>
        <end position="79"/>
    </location>
</feature>
<feature type="region of interest" description="Disordered" evidence="1">
    <location>
        <begin position="121"/>
        <end position="212"/>
    </location>
</feature>
<evidence type="ECO:0000313" key="3">
    <source>
        <dbReference type="WBParaSite" id="jg17047.1"/>
    </source>
</evidence>
<dbReference type="AlphaFoldDB" id="A0A915D938"/>
<protein>
    <submittedName>
        <fullName evidence="3">Uncharacterized protein</fullName>
    </submittedName>
</protein>
<feature type="compositionally biased region" description="Polar residues" evidence="1">
    <location>
        <begin position="24"/>
        <end position="39"/>
    </location>
</feature>